<dbReference type="InterPro" id="IPR027417">
    <property type="entry name" value="P-loop_NTPase"/>
</dbReference>
<evidence type="ECO:0000313" key="7">
    <source>
        <dbReference type="Proteomes" id="UP000694871"/>
    </source>
</evidence>
<dbReference type="InterPro" id="IPR030385">
    <property type="entry name" value="G_IRG_dom"/>
</dbReference>
<dbReference type="InterPro" id="IPR007743">
    <property type="entry name" value="Immunity-related_GTPase-like"/>
</dbReference>
<feature type="region of interest" description="Disordered" evidence="5">
    <location>
        <begin position="71"/>
        <end position="90"/>
    </location>
</feature>
<keyword evidence="7" id="KW-1185">Reference proteome</keyword>
<feature type="domain" description="IRG-type G" evidence="6">
    <location>
        <begin position="43"/>
        <end position="223"/>
    </location>
</feature>
<evidence type="ECO:0000256" key="5">
    <source>
        <dbReference type="SAM" id="MobiDB-lite"/>
    </source>
</evidence>
<keyword evidence="4" id="KW-0342">GTP-binding</keyword>
<comment type="similarity">
    <text evidence="1">Belongs to the TRAFAC class dynamin-like GTPase superfamily. IRG family.</text>
</comment>
<evidence type="ECO:0000256" key="4">
    <source>
        <dbReference type="ARBA" id="ARBA00023134"/>
    </source>
</evidence>
<organism evidence="7 8">
    <name type="scientific">Gekko japonicus</name>
    <name type="common">Schlegel's Japanese gecko</name>
    <dbReference type="NCBI Taxonomy" id="146911"/>
    <lineage>
        <taxon>Eukaryota</taxon>
        <taxon>Metazoa</taxon>
        <taxon>Chordata</taxon>
        <taxon>Craniata</taxon>
        <taxon>Vertebrata</taxon>
        <taxon>Euteleostomi</taxon>
        <taxon>Lepidosauria</taxon>
        <taxon>Squamata</taxon>
        <taxon>Bifurcata</taxon>
        <taxon>Gekkota</taxon>
        <taxon>Gekkonidae</taxon>
        <taxon>Gekkoninae</taxon>
        <taxon>Gekko</taxon>
    </lineage>
</organism>
<name>A0ABM1KBP0_GEKJA</name>
<dbReference type="PANTHER" id="PTHR32341:SF17">
    <property type="entry name" value="IRG-TYPE G DOMAIN-CONTAINING PROTEIN"/>
    <property type="match status" value="1"/>
</dbReference>
<sequence>MALNILTAVIRKKLESLKDDKRTTNLTDLIAQCDEDLDFLRNTTLDIAITGVSGAGKSSLVNALRGMADDEEGSAKVGDTETTTERKGYPHPTFPKVTVWDLPGIGTPRFNAKKYLKKVAFKQYDFFIIVASNRFTENDRDLANEIRKMKKKFFYVRSKIDQSINAGRRKADFNEEGCLERIRKHCCDNLTKAGESNPKVFLISSWDLSMYDFPLLEETLENDLDDLKRDALILAMPAFSKEVLERKKAAMECYIQVAALVSCGAGAVPVPGLSLACDISILIGAMTYFYDVFGLDEGSLHRLANRVGKPAVVLLSAVKKSPTAHDITFQLVADLLSKAALQQELMLIKPTLKFVPVLGSLVGGALSYATTFYILKNFLDDVVEDAENVRAKAMESHPE</sequence>
<evidence type="ECO:0000313" key="8">
    <source>
        <dbReference type="RefSeq" id="XP_015271127.1"/>
    </source>
</evidence>
<proteinExistence type="inferred from homology"/>
<dbReference type="RefSeq" id="XP_015271127.1">
    <property type="nucleotide sequence ID" value="XM_015415641.1"/>
</dbReference>
<gene>
    <name evidence="8" type="primary">LOC107114203</name>
</gene>
<keyword evidence="3" id="KW-0378">Hydrolase</keyword>
<dbReference type="Gene3D" id="3.40.50.300">
    <property type="entry name" value="P-loop containing nucleotide triphosphate hydrolases"/>
    <property type="match status" value="1"/>
</dbReference>
<dbReference type="GeneID" id="107114203"/>
<dbReference type="Pfam" id="PF05049">
    <property type="entry name" value="IIGP"/>
    <property type="match status" value="1"/>
</dbReference>
<evidence type="ECO:0000259" key="6">
    <source>
        <dbReference type="PROSITE" id="PS51716"/>
    </source>
</evidence>
<dbReference type="SUPFAM" id="SSF52540">
    <property type="entry name" value="P-loop containing nucleoside triphosphate hydrolases"/>
    <property type="match status" value="1"/>
</dbReference>
<dbReference type="PROSITE" id="PS51716">
    <property type="entry name" value="G_IRG"/>
    <property type="match status" value="1"/>
</dbReference>
<reference evidence="8" key="1">
    <citation type="submission" date="2025-08" db="UniProtKB">
        <authorList>
            <consortium name="RefSeq"/>
        </authorList>
    </citation>
    <scope>IDENTIFICATION</scope>
</reference>
<dbReference type="Proteomes" id="UP000694871">
    <property type="component" value="Unplaced"/>
</dbReference>
<accession>A0ABM1KBP0</accession>
<keyword evidence="2" id="KW-0547">Nucleotide-binding</keyword>
<evidence type="ECO:0000256" key="1">
    <source>
        <dbReference type="ARBA" id="ARBA00005429"/>
    </source>
</evidence>
<dbReference type="PANTHER" id="PTHR32341">
    <property type="entry name" value="INTERFERON-INDUCIBLE GTPASE"/>
    <property type="match status" value="1"/>
</dbReference>
<protein>
    <submittedName>
        <fullName evidence="8">Interferon-inducible GTPase 5-like</fullName>
    </submittedName>
</protein>
<evidence type="ECO:0000256" key="3">
    <source>
        <dbReference type="ARBA" id="ARBA00022801"/>
    </source>
</evidence>
<dbReference type="InterPro" id="IPR051515">
    <property type="entry name" value="IRG"/>
</dbReference>
<evidence type="ECO:0000256" key="2">
    <source>
        <dbReference type="ARBA" id="ARBA00022741"/>
    </source>
</evidence>